<proteinExistence type="predicted"/>
<dbReference type="RefSeq" id="WP_264283223.1">
    <property type="nucleotide sequence ID" value="NZ_CP107006.1"/>
</dbReference>
<gene>
    <name evidence="1" type="ORF">MKQ68_10335</name>
</gene>
<accession>A0ABY6JAA8</accession>
<evidence type="ECO:0000313" key="2">
    <source>
        <dbReference type="Proteomes" id="UP001162741"/>
    </source>
</evidence>
<name>A0ABY6JAA8_9BACT</name>
<protein>
    <submittedName>
        <fullName evidence="1">Uncharacterized protein</fullName>
    </submittedName>
</protein>
<sequence>MKTTTASTVSTYYPGLDYTAQHISAFFQSGEGLFLLALKNRVVVRFYPEDMFDFLSWLEVNKIRKVS</sequence>
<dbReference type="EMBL" id="CP107006">
    <property type="protein sequence ID" value="UYQ95497.1"/>
    <property type="molecule type" value="Genomic_DNA"/>
</dbReference>
<reference evidence="1" key="1">
    <citation type="submission" date="2022-10" db="EMBL/GenBank/DDBJ databases">
        <title>Chitinophaga sp. nov., isolated from soil.</title>
        <authorList>
            <person name="Jeon C.O."/>
        </authorList>
    </citation>
    <scope>NUCLEOTIDE SEQUENCE</scope>
    <source>
        <strain evidence="1">R8</strain>
    </source>
</reference>
<organism evidence="1 2">
    <name type="scientific">Chitinophaga horti</name>
    <dbReference type="NCBI Taxonomy" id="2920382"/>
    <lineage>
        <taxon>Bacteria</taxon>
        <taxon>Pseudomonadati</taxon>
        <taxon>Bacteroidota</taxon>
        <taxon>Chitinophagia</taxon>
        <taxon>Chitinophagales</taxon>
        <taxon>Chitinophagaceae</taxon>
        <taxon>Chitinophaga</taxon>
    </lineage>
</organism>
<dbReference type="Proteomes" id="UP001162741">
    <property type="component" value="Chromosome"/>
</dbReference>
<keyword evidence="2" id="KW-1185">Reference proteome</keyword>
<evidence type="ECO:0000313" key="1">
    <source>
        <dbReference type="EMBL" id="UYQ95497.1"/>
    </source>
</evidence>